<dbReference type="EMBL" id="CP045119">
    <property type="protein sequence ID" value="QIN82959.1"/>
    <property type="molecule type" value="Genomic_DNA"/>
</dbReference>
<evidence type="ECO:0000256" key="4">
    <source>
        <dbReference type="ARBA" id="ARBA00023163"/>
    </source>
</evidence>
<dbReference type="KEGG" id="rub:GBA63_10080"/>
<gene>
    <name evidence="6" type="ORF">GBA63_10080</name>
</gene>
<dbReference type="CDD" id="cd06171">
    <property type="entry name" value="Sigma70_r4"/>
    <property type="match status" value="1"/>
</dbReference>
<keyword evidence="3" id="KW-0238">DNA-binding</keyword>
<dbReference type="InterPro" id="IPR014284">
    <property type="entry name" value="RNA_pol_sigma-70_dom"/>
</dbReference>
<dbReference type="Pfam" id="PF04539">
    <property type="entry name" value="Sigma70_r3"/>
    <property type="match status" value="1"/>
</dbReference>
<dbReference type="AlphaFoldDB" id="A0A6G8Q937"/>
<sequence length="279" mass="31284">MTRQNLGSLWARYRRVRERAAGIACPTERRLVDREATMLRDRLVVNYSPLARYVAGRIFARSPGPVDREDLVSWGLFGLLGAVETYDPSRPAKFETYAISKIRWSILDELRKTDPLPRTTRLRVQRVERARCELAQCYGRSPTESEVAVRLGVSIADHRAFLEKVARSRVGSLEARSGCDPAEGGLHELVADQFGADPAQSVESSELRSLLVRAIEGLGEQERVVTTFYYYEGLTLREIGGALGLTEGRISQILRASRLRLREALLEMASFPESLSVDS</sequence>
<dbReference type="GO" id="GO:0016987">
    <property type="term" value="F:sigma factor activity"/>
    <property type="evidence" value="ECO:0007669"/>
    <property type="project" value="UniProtKB-KW"/>
</dbReference>
<evidence type="ECO:0000259" key="5">
    <source>
        <dbReference type="PROSITE" id="PS00715"/>
    </source>
</evidence>
<dbReference type="InterPro" id="IPR013324">
    <property type="entry name" value="RNA_pol_sigma_r3/r4-like"/>
</dbReference>
<dbReference type="InterPro" id="IPR000943">
    <property type="entry name" value="RNA_pol_sigma70"/>
</dbReference>
<dbReference type="PRINTS" id="PR00046">
    <property type="entry name" value="SIGMA70FCT"/>
</dbReference>
<dbReference type="GO" id="GO:0003677">
    <property type="term" value="F:DNA binding"/>
    <property type="evidence" value="ECO:0007669"/>
    <property type="project" value="UniProtKB-KW"/>
</dbReference>
<dbReference type="PIRSF" id="PIRSF000770">
    <property type="entry name" value="RNA_pol_sigma-SigE/K"/>
    <property type="match status" value="1"/>
</dbReference>
<dbReference type="PANTHER" id="PTHR30385:SF7">
    <property type="entry name" value="RNA POLYMERASE SIGMA FACTOR FLIA"/>
    <property type="match status" value="1"/>
</dbReference>
<dbReference type="PROSITE" id="PS00715">
    <property type="entry name" value="SIGMA70_1"/>
    <property type="match status" value="1"/>
</dbReference>
<proteinExistence type="predicted"/>
<keyword evidence="4" id="KW-0804">Transcription</keyword>
<dbReference type="GO" id="GO:0003899">
    <property type="term" value="F:DNA-directed RNA polymerase activity"/>
    <property type="evidence" value="ECO:0007669"/>
    <property type="project" value="InterPro"/>
</dbReference>
<evidence type="ECO:0000313" key="7">
    <source>
        <dbReference type="Proteomes" id="UP000501452"/>
    </source>
</evidence>
<accession>A0A6G8Q937</accession>
<dbReference type="InterPro" id="IPR007627">
    <property type="entry name" value="RNA_pol_sigma70_r2"/>
</dbReference>
<dbReference type="Gene3D" id="1.10.1740.10">
    <property type="match status" value="1"/>
</dbReference>
<dbReference type="NCBIfam" id="TIGR02937">
    <property type="entry name" value="sigma70-ECF"/>
    <property type="match status" value="1"/>
</dbReference>
<organism evidence="6 7">
    <name type="scientific">Rubrobacter tropicus</name>
    <dbReference type="NCBI Taxonomy" id="2653851"/>
    <lineage>
        <taxon>Bacteria</taxon>
        <taxon>Bacillati</taxon>
        <taxon>Actinomycetota</taxon>
        <taxon>Rubrobacteria</taxon>
        <taxon>Rubrobacterales</taxon>
        <taxon>Rubrobacteraceae</taxon>
        <taxon>Rubrobacter</taxon>
    </lineage>
</organism>
<evidence type="ECO:0000313" key="6">
    <source>
        <dbReference type="EMBL" id="QIN82959.1"/>
    </source>
</evidence>
<dbReference type="RefSeq" id="WP_166175784.1">
    <property type="nucleotide sequence ID" value="NZ_CP045119.1"/>
</dbReference>
<feature type="domain" description="RNA polymerase sigma-70" evidence="5">
    <location>
        <begin position="70"/>
        <end position="83"/>
    </location>
</feature>
<dbReference type="InterPro" id="IPR012845">
    <property type="entry name" value="RNA_pol_sigma_FliA_WhiG"/>
</dbReference>
<dbReference type="Pfam" id="PF04545">
    <property type="entry name" value="Sigma70_r4"/>
    <property type="match status" value="1"/>
</dbReference>
<dbReference type="SUPFAM" id="SSF88946">
    <property type="entry name" value="Sigma2 domain of RNA polymerase sigma factors"/>
    <property type="match status" value="1"/>
</dbReference>
<dbReference type="NCBIfam" id="TIGR02479">
    <property type="entry name" value="FliA_WhiG"/>
    <property type="match status" value="1"/>
</dbReference>
<evidence type="ECO:0000256" key="1">
    <source>
        <dbReference type="ARBA" id="ARBA00023015"/>
    </source>
</evidence>
<dbReference type="Pfam" id="PF04542">
    <property type="entry name" value="Sigma70_r2"/>
    <property type="match status" value="1"/>
</dbReference>
<evidence type="ECO:0000256" key="3">
    <source>
        <dbReference type="ARBA" id="ARBA00023125"/>
    </source>
</evidence>
<evidence type="ECO:0000256" key="2">
    <source>
        <dbReference type="ARBA" id="ARBA00023082"/>
    </source>
</evidence>
<reference evidence="6 7" key="1">
    <citation type="submission" date="2019-10" db="EMBL/GenBank/DDBJ databases">
        <title>Rubrobacter sp nov SCSIO 52090 isolated from a deep-sea sediment in the South China Sea.</title>
        <authorList>
            <person name="Chen R.W."/>
        </authorList>
    </citation>
    <scope>NUCLEOTIDE SEQUENCE [LARGE SCALE GENOMIC DNA]</scope>
    <source>
        <strain evidence="6 7">SCSIO 52909</strain>
    </source>
</reference>
<dbReference type="InterPro" id="IPR007624">
    <property type="entry name" value="RNA_pol_sigma70_r3"/>
</dbReference>
<dbReference type="InterPro" id="IPR013325">
    <property type="entry name" value="RNA_pol_sigma_r2"/>
</dbReference>
<name>A0A6G8Q937_9ACTN</name>
<keyword evidence="2" id="KW-0731">Sigma factor</keyword>
<protein>
    <submittedName>
        <fullName evidence="6">FliA/WhiG family RNA polymerase sigma factor</fullName>
    </submittedName>
</protein>
<dbReference type="GO" id="GO:0006352">
    <property type="term" value="P:DNA-templated transcription initiation"/>
    <property type="evidence" value="ECO:0007669"/>
    <property type="project" value="InterPro"/>
</dbReference>
<dbReference type="SUPFAM" id="SSF88659">
    <property type="entry name" value="Sigma3 and sigma4 domains of RNA polymerase sigma factors"/>
    <property type="match status" value="2"/>
</dbReference>
<dbReference type="InterPro" id="IPR007630">
    <property type="entry name" value="RNA_pol_sigma70_r4"/>
</dbReference>
<dbReference type="PANTHER" id="PTHR30385">
    <property type="entry name" value="SIGMA FACTOR F FLAGELLAR"/>
    <property type="match status" value="1"/>
</dbReference>
<keyword evidence="7" id="KW-1185">Reference proteome</keyword>
<dbReference type="Proteomes" id="UP000501452">
    <property type="component" value="Chromosome"/>
</dbReference>
<dbReference type="Gene3D" id="1.20.140.160">
    <property type="match status" value="1"/>
</dbReference>
<keyword evidence="1" id="KW-0805">Transcription regulation</keyword>